<proteinExistence type="predicted"/>
<dbReference type="STRING" id="1324352.OK18_19210"/>
<reference evidence="2 3" key="1">
    <citation type="submission" date="2014-11" db="EMBL/GenBank/DDBJ databases">
        <authorList>
            <person name="Park G.-S."/>
            <person name="Hong S.-J."/>
            <person name="Jung B.K."/>
            <person name="Khan A.R."/>
            <person name="Kwak Y."/>
            <person name="Shin J.-H."/>
        </authorList>
    </citation>
    <scope>NUCLEOTIDE SEQUENCE [LARGE SCALE GENOMIC DNA]</scope>
    <source>
        <strain evidence="2 3">DSM 27622</strain>
    </source>
</reference>
<dbReference type="AlphaFoldDB" id="A0A0G3M5L1"/>
<evidence type="ECO:0000313" key="2">
    <source>
        <dbReference type="EMBL" id="AKK74461.1"/>
    </source>
</evidence>
<evidence type="ECO:0000313" key="3">
    <source>
        <dbReference type="Proteomes" id="UP000035213"/>
    </source>
</evidence>
<dbReference type="RefSeq" id="WP_053329057.1">
    <property type="nucleotide sequence ID" value="NZ_CP009928.1"/>
</dbReference>
<dbReference type="InterPro" id="IPR002048">
    <property type="entry name" value="EF_hand_dom"/>
</dbReference>
<dbReference type="EMBL" id="CP009928">
    <property type="protein sequence ID" value="AKK74461.1"/>
    <property type="molecule type" value="Genomic_DNA"/>
</dbReference>
<dbReference type="OrthoDB" id="883020at2"/>
<gene>
    <name evidence="2" type="ORF">OK18_19210</name>
</gene>
<sequence>MILPFSTQLNGKPTYFPERIILGLWVNNLISKDKAFELFNPQIFEKIIPEEYQEADKVNFATIHKIEFDNTIYHREKIHTIREDKTNRWKSGVMIDFFINSRKPNMFRFAPKIPVVSVQDFEIQYYSNSAMVSIDGEWYGDAFFDDFKTLEGYNVDLENLAINDGFESLEEFFKYFDKDFKGKIIHWTDFKY</sequence>
<name>A0A0G3M5L1_CHRGL</name>
<dbReference type="PATRIC" id="fig|1324352.5.peg.4034"/>
<feature type="domain" description="EF-hand" evidence="1">
    <location>
        <begin position="164"/>
        <end position="192"/>
    </location>
</feature>
<dbReference type="GO" id="GO:0005509">
    <property type="term" value="F:calcium ion binding"/>
    <property type="evidence" value="ECO:0007669"/>
    <property type="project" value="InterPro"/>
</dbReference>
<dbReference type="Proteomes" id="UP000035213">
    <property type="component" value="Chromosome"/>
</dbReference>
<dbReference type="KEGG" id="cgn:OK18_19210"/>
<evidence type="ECO:0000259" key="1">
    <source>
        <dbReference type="PROSITE" id="PS50222"/>
    </source>
</evidence>
<dbReference type="PROSITE" id="PS50222">
    <property type="entry name" value="EF_HAND_2"/>
    <property type="match status" value="1"/>
</dbReference>
<organism evidence="2 3">
    <name type="scientific">Chryseobacterium gallinarum</name>
    <dbReference type="NCBI Taxonomy" id="1324352"/>
    <lineage>
        <taxon>Bacteria</taxon>
        <taxon>Pseudomonadati</taxon>
        <taxon>Bacteroidota</taxon>
        <taxon>Flavobacteriia</taxon>
        <taxon>Flavobacteriales</taxon>
        <taxon>Weeksellaceae</taxon>
        <taxon>Chryseobacterium group</taxon>
        <taxon>Chryseobacterium</taxon>
    </lineage>
</organism>
<protein>
    <recommendedName>
        <fullName evidence="1">EF-hand domain-containing protein</fullName>
    </recommendedName>
</protein>
<accession>A0A0G3M5L1</accession>